<dbReference type="EMBL" id="BLLK01000029">
    <property type="protein sequence ID" value="GFH48888.1"/>
    <property type="molecule type" value="Genomic_DNA"/>
</dbReference>
<feature type="compositionally biased region" description="Basic and acidic residues" evidence="1">
    <location>
        <begin position="447"/>
        <end position="460"/>
    </location>
</feature>
<feature type="region of interest" description="Disordered" evidence="1">
    <location>
        <begin position="436"/>
        <end position="460"/>
    </location>
</feature>
<dbReference type="AlphaFoldDB" id="A0AAD3H3P6"/>
<reference evidence="2 3" key="1">
    <citation type="journal article" date="2021" name="Sci. Rep.">
        <title>The genome of the diatom Chaetoceros tenuissimus carries an ancient integrated fragment of an extant virus.</title>
        <authorList>
            <person name="Hongo Y."/>
            <person name="Kimura K."/>
            <person name="Takaki Y."/>
            <person name="Yoshida Y."/>
            <person name="Baba S."/>
            <person name="Kobayashi G."/>
            <person name="Nagasaki K."/>
            <person name="Hano T."/>
            <person name="Tomaru Y."/>
        </authorList>
    </citation>
    <scope>NUCLEOTIDE SEQUENCE [LARGE SCALE GENOMIC DNA]</scope>
    <source>
        <strain evidence="2 3">NIES-3715</strain>
    </source>
</reference>
<comment type="caution">
    <text evidence="2">The sequence shown here is derived from an EMBL/GenBank/DDBJ whole genome shotgun (WGS) entry which is preliminary data.</text>
</comment>
<dbReference type="Proteomes" id="UP001054902">
    <property type="component" value="Unassembled WGS sequence"/>
</dbReference>
<evidence type="ECO:0000313" key="2">
    <source>
        <dbReference type="EMBL" id="GFH48888.1"/>
    </source>
</evidence>
<name>A0AAD3H3P6_9STRA</name>
<sequence>MKTIFALLLPSVFALQSHKNSALMDIKSIHLRGGSDDVDQNDTSIQSKHEKQSMSKEDMIYDNLETTISDDSDDSDIAFFRREEEQSMKRNRHQHESYEDIAEEKDHPVSNFDEVDFSDSEDMESYFVPLSEDDDFVEYQEDAFADANTEDLPTDFDIVNNNDEEDESTDLNLDQNEPTKGFEYIDDHHQKYSSDVEAGDDAYQSDMENIVNDDDRTHEKFYPSRYHDKNISVDSLGYSSYDKQNDENVITSGSTDLDIALDGEDSEEYQLHRNLENESEAPFPDHGSAVDFQVQDSTIRNNDDLEDQCIDPAPLEYQEDNRIAEDSVQQDINEYQPHHDEYDDHYFSTIVEDEDSAVNDEMTDDIVMDSEIAPNMPLEDEEIANVNVDEVNSYGDIDEFEFETDSTAFVDRMDLADAYDMTDVTDYKHHDQINRGQENANEVNEMESSKLEEDPADNDYHNEIKDINECEDDIVKEELVNLPPDGSILYDDEVDLDHGKNEENLNDDIELKEDVNVESNVVDLQESEVMSDQVNVSDEDKEMVDKNEATPRNGLFGILHQNTPVGGRLSKLRKSMQQTNSMRKLGYSSSEIHMMQPHIKSVILQKKFRKPKMGLPIEYFNASKEKEAKMQTRKKMLASVATVALSLCYFGGVSLVPSVTPSTSNNVVVDVADISEELELEEIEEAKDLTSHQG</sequence>
<accession>A0AAD3H3P6</accession>
<feature type="compositionally biased region" description="Basic and acidic residues" evidence="1">
    <location>
        <begin position="47"/>
        <end position="57"/>
    </location>
</feature>
<organism evidence="2 3">
    <name type="scientific">Chaetoceros tenuissimus</name>
    <dbReference type="NCBI Taxonomy" id="426638"/>
    <lineage>
        <taxon>Eukaryota</taxon>
        <taxon>Sar</taxon>
        <taxon>Stramenopiles</taxon>
        <taxon>Ochrophyta</taxon>
        <taxon>Bacillariophyta</taxon>
        <taxon>Coscinodiscophyceae</taxon>
        <taxon>Chaetocerotophycidae</taxon>
        <taxon>Chaetocerotales</taxon>
        <taxon>Chaetocerotaceae</taxon>
        <taxon>Chaetoceros</taxon>
    </lineage>
</organism>
<feature type="region of interest" description="Disordered" evidence="1">
    <location>
        <begin position="32"/>
        <end position="57"/>
    </location>
</feature>
<protein>
    <submittedName>
        <fullName evidence="2">Uncharacterized protein</fullName>
    </submittedName>
</protein>
<evidence type="ECO:0000313" key="3">
    <source>
        <dbReference type="Proteomes" id="UP001054902"/>
    </source>
</evidence>
<evidence type="ECO:0000256" key="1">
    <source>
        <dbReference type="SAM" id="MobiDB-lite"/>
    </source>
</evidence>
<keyword evidence="3" id="KW-1185">Reference proteome</keyword>
<proteinExistence type="predicted"/>
<gene>
    <name evidence="2" type="ORF">CTEN210_05364</name>
</gene>